<sequence>MKLPSSSFSITIPAAPAACATLALVVNSQSPHSIFKEALDPTSYKEKGWERGSGSTQDRRRWIKLSSLSFLTMIDGRHRGKIKRIMVSMKGSTSTSPLYFSVCYGWKKQQDGRQEDATKFEGKVHRTSFILALGSPAGAARETSSAAVIDDRINKKVPNWRKKTNGKDNRNADASAIPKN</sequence>
<comment type="caution">
    <text evidence="2">The sequence shown here is derived from an EMBL/GenBank/DDBJ whole genome shotgun (WGS) entry which is preliminary data.</text>
</comment>
<evidence type="ECO:0000256" key="1">
    <source>
        <dbReference type="SAM" id="MobiDB-lite"/>
    </source>
</evidence>
<dbReference type="AlphaFoldDB" id="A0A5A7Q6D8"/>
<organism evidence="2 3">
    <name type="scientific">Striga asiatica</name>
    <name type="common">Asiatic witchweed</name>
    <name type="synonym">Buchnera asiatica</name>
    <dbReference type="NCBI Taxonomy" id="4170"/>
    <lineage>
        <taxon>Eukaryota</taxon>
        <taxon>Viridiplantae</taxon>
        <taxon>Streptophyta</taxon>
        <taxon>Embryophyta</taxon>
        <taxon>Tracheophyta</taxon>
        <taxon>Spermatophyta</taxon>
        <taxon>Magnoliopsida</taxon>
        <taxon>eudicotyledons</taxon>
        <taxon>Gunneridae</taxon>
        <taxon>Pentapetalae</taxon>
        <taxon>asterids</taxon>
        <taxon>lamiids</taxon>
        <taxon>Lamiales</taxon>
        <taxon>Orobanchaceae</taxon>
        <taxon>Buchnereae</taxon>
        <taxon>Striga</taxon>
    </lineage>
</organism>
<gene>
    <name evidence="2" type="ORF">STAS_17503</name>
</gene>
<evidence type="ECO:0000313" key="3">
    <source>
        <dbReference type="Proteomes" id="UP000325081"/>
    </source>
</evidence>
<dbReference type="Proteomes" id="UP000325081">
    <property type="component" value="Unassembled WGS sequence"/>
</dbReference>
<name>A0A5A7Q6D8_STRAF</name>
<evidence type="ECO:0000313" key="2">
    <source>
        <dbReference type="EMBL" id="GER40815.1"/>
    </source>
</evidence>
<accession>A0A5A7Q6D8</accession>
<proteinExistence type="predicted"/>
<protein>
    <submittedName>
        <fullName evidence="2">Diaminopimelate epimerase</fullName>
    </submittedName>
</protein>
<keyword evidence="3" id="KW-1185">Reference proteome</keyword>
<feature type="region of interest" description="Disordered" evidence="1">
    <location>
        <begin position="155"/>
        <end position="180"/>
    </location>
</feature>
<dbReference type="EMBL" id="BKCP01005961">
    <property type="protein sequence ID" value="GER40815.1"/>
    <property type="molecule type" value="Genomic_DNA"/>
</dbReference>
<reference evidence="3" key="1">
    <citation type="journal article" date="2019" name="Curr. Biol.">
        <title>Genome Sequence of Striga asiatica Provides Insight into the Evolution of Plant Parasitism.</title>
        <authorList>
            <person name="Yoshida S."/>
            <person name="Kim S."/>
            <person name="Wafula E.K."/>
            <person name="Tanskanen J."/>
            <person name="Kim Y.M."/>
            <person name="Honaas L."/>
            <person name="Yang Z."/>
            <person name="Spallek T."/>
            <person name="Conn C.E."/>
            <person name="Ichihashi Y."/>
            <person name="Cheong K."/>
            <person name="Cui S."/>
            <person name="Der J.P."/>
            <person name="Gundlach H."/>
            <person name="Jiao Y."/>
            <person name="Hori C."/>
            <person name="Ishida J.K."/>
            <person name="Kasahara H."/>
            <person name="Kiba T."/>
            <person name="Kim M.S."/>
            <person name="Koo N."/>
            <person name="Laohavisit A."/>
            <person name="Lee Y.H."/>
            <person name="Lumba S."/>
            <person name="McCourt P."/>
            <person name="Mortimer J.C."/>
            <person name="Mutuku J.M."/>
            <person name="Nomura T."/>
            <person name="Sasaki-Sekimoto Y."/>
            <person name="Seto Y."/>
            <person name="Wang Y."/>
            <person name="Wakatake T."/>
            <person name="Sakakibara H."/>
            <person name="Demura T."/>
            <person name="Yamaguchi S."/>
            <person name="Yoneyama K."/>
            <person name="Manabe R.I."/>
            <person name="Nelson D.C."/>
            <person name="Schulman A.H."/>
            <person name="Timko M.P."/>
            <person name="dePamphilis C.W."/>
            <person name="Choi D."/>
            <person name="Shirasu K."/>
        </authorList>
    </citation>
    <scope>NUCLEOTIDE SEQUENCE [LARGE SCALE GENOMIC DNA]</scope>
    <source>
        <strain evidence="3">cv. UVA1</strain>
    </source>
</reference>